<comment type="caution">
    <text evidence="2">The sequence shown here is derived from an EMBL/GenBank/DDBJ whole genome shotgun (WGS) entry which is preliminary data.</text>
</comment>
<sequence length="89" mass="10255">MSVKKEKLLERSEFFSFSETDLIFSNFHVSAALLVYFFLLQRRSKSLRGLSAIENKFVYPSFLSSATERIKVSRHGPSMTRLEFVAGEI</sequence>
<reference evidence="2 3" key="1">
    <citation type="journal article" date="2015" name="Int. J. Syst. Evol. Microbiol.">
        <title>Carboxylicivirga linearis sp. nov., isolated from a sea cucumber culture pond.</title>
        <authorList>
            <person name="Wang F.Q."/>
            <person name="Zhou Y.X."/>
            <person name="Lin X.Z."/>
            <person name="Chen G.J."/>
            <person name="Du Z.J."/>
        </authorList>
    </citation>
    <scope>NUCLEOTIDE SEQUENCE [LARGE SCALE GENOMIC DNA]</scope>
    <source>
        <strain evidence="2 3">FB218</strain>
    </source>
</reference>
<keyword evidence="3" id="KW-1185">Reference proteome</keyword>
<keyword evidence="1" id="KW-0812">Transmembrane</keyword>
<dbReference type="Proteomes" id="UP000708576">
    <property type="component" value="Unassembled WGS sequence"/>
</dbReference>
<accession>A0ABS5JW17</accession>
<protein>
    <submittedName>
        <fullName evidence="2">Uncharacterized protein</fullName>
    </submittedName>
</protein>
<name>A0ABS5JW17_9BACT</name>
<evidence type="ECO:0000256" key="1">
    <source>
        <dbReference type="SAM" id="Phobius"/>
    </source>
</evidence>
<dbReference type="RefSeq" id="WP_212216339.1">
    <property type="nucleotide sequence ID" value="NZ_JAGUCO010000008.1"/>
</dbReference>
<keyword evidence="1" id="KW-1133">Transmembrane helix</keyword>
<evidence type="ECO:0000313" key="3">
    <source>
        <dbReference type="Proteomes" id="UP000708576"/>
    </source>
</evidence>
<feature type="transmembrane region" description="Helical" evidence="1">
    <location>
        <begin position="22"/>
        <end position="40"/>
    </location>
</feature>
<organism evidence="2 3">
    <name type="scientific">Carboxylicivirga linearis</name>
    <dbReference type="NCBI Taxonomy" id="1628157"/>
    <lineage>
        <taxon>Bacteria</taxon>
        <taxon>Pseudomonadati</taxon>
        <taxon>Bacteroidota</taxon>
        <taxon>Bacteroidia</taxon>
        <taxon>Marinilabiliales</taxon>
        <taxon>Marinilabiliaceae</taxon>
        <taxon>Carboxylicivirga</taxon>
    </lineage>
</organism>
<keyword evidence="1" id="KW-0472">Membrane</keyword>
<gene>
    <name evidence="2" type="ORF">KEM10_12460</name>
</gene>
<proteinExistence type="predicted"/>
<evidence type="ECO:0000313" key="2">
    <source>
        <dbReference type="EMBL" id="MBS2099096.1"/>
    </source>
</evidence>
<dbReference type="EMBL" id="JAGUCO010000008">
    <property type="protein sequence ID" value="MBS2099096.1"/>
    <property type="molecule type" value="Genomic_DNA"/>
</dbReference>